<reference evidence="3 5" key="2">
    <citation type="submission" date="2017-06" db="EMBL/GenBank/DDBJ databases">
        <title>Isolation and characterization of a thermophilic and butanogenic Thermoanaerobacterium thermosaccharolyticum M5 capable of efficient degradation of hemicellulose.</title>
        <authorList>
            <person name="Xin F."/>
            <person name="Jiang Y."/>
        </authorList>
    </citation>
    <scope>NUCLEOTIDE SEQUENCE [LARGE SCALE GENOMIC DNA]</scope>
    <source>
        <strain evidence="3 5">M5</strain>
    </source>
</reference>
<evidence type="ECO:0000313" key="4">
    <source>
        <dbReference type="Proteomes" id="UP000214975"/>
    </source>
</evidence>
<dbReference type="InterPro" id="IPR019301">
    <property type="entry name" value="Flagellar_prot_FlgJ_N"/>
</dbReference>
<evidence type="ECO:0000259" key="1">
    <source>
        <dbReference type="Pfam" id="PF10135"/>
    </source>
</evidence>
<evidence type="ECO:0000313" key="3">
    <source>
        <dbReference type="EMBL" id="OXT09212.1"/>
    </source>
</evidence>
<feature type="domain" description="Flagellar protein FlgJ N-terminal" evidence="1">
    <location>
        <begin position="61"/>
        <end position="108"/>
    </location>
</feature>
<dbReference type="EMBL" id="CP016893">
    <property type="protein sequence ID" value="AST57184.1"/>
    <property type="molecule type" value="Genomic_DNA"/>
</dbReference>
<keyword evidence="2" id="KW-0282">Flagellum</keyword>
<organism evidence="3 5">
    <name type="scientific">Thermoanaerobacterium thermosaccharolyticum</name>
    <name type="common">Clostridium thermosaccharolyticum</name>
    <dbReference type="NCBI Taxonomy" id="1517"/>
    <lineage>
        <taxon>Bacteria</taxon>
        <taxon>Bacillati</taxon>
        <taxon>Bacillota</taxon>
        <taxon>Clostridia</taxon>
        <taxon>Thermoanaerobacterales</taxon>
        <taxon>Thermoanaerobacteraceae</taxon>
        <taxon>Thermoanaerobacterium</taxon>
    </lineage>
</organism>
<keyword evidence="2" id="KW-0969">Cilium</keyword>
<dbReference type="EMBL" id="NKHD01000005">
    <property type="protein sequence ID" value="OXT09212.1"/>
    <property type="molecule type" value="Genomic_DNA"/>
</dbReference>
<evidence type="ECO:0000313" key="2">
    <source>
        <dbReference type="EMBL" id="AST57184.1"/>
    </source>
</evidence>
<dbReference type="GeneID" id="93865304"/>
<dbReference type="Pfam" id="PF10135">
    <property type="entry name" value="Rod-binding"/>
    <property type="match status" value="1"/>
</dbReference>
<dbReference type="Proteomes" id="UP000214975">
    <property type="component" value="Chromosome"/>
</dbReference>
<dbReference type="Proteomes" id="UP000215301">
    <property type="component" value="Unassembled WGS sequence"/>
</dbReference>
<dbReference type="AlphaFoldDB" id="A0A231VLQ7"/>
<reference evidence="2 4" key="1">
    <citation type="submission" date="2016-08" db="EMBL/GenBank/DDBJ databases">
        <title>A novel genetic cassette of butanologenic Thermoanaerobacterium thermosaccharolyticum that directly convert cellulose to butanol.</title>
        <authorList>
            <person name="Li T."/>
            <person name="He J."/>
        </authorList>
    </citation>
    <scope>NUCLEOTIDE SEQUENCE [LARGE SCALE GENOMIC DNA]</scope>
    <source>
        <strain evidence="2 4">TG57</strain>
    </source>
</reference>
<name>A0A231VLQ7_THETR</name>
<sequence length="113" mass="12802">MNVNPVNSIEEMNQINQLNIKTNTDAFQKAIQDAMNSKDKEKLKEACRDLEAVFVNQMLTEMRNTIPKDPLTGDDFATDVFTTMMYDNYAQSIAKNADLGIADAMYNQLSKKI</sequence>
<proteinExistence type="predicted"/>
<dbReference type="OMA" id="FNDMFVD"/>
<gene>
    <name evidence="3" type="ORF">CE561_01950</name>
    <name evidence="2" type="ORF">Thert_01075</name>
</gene>
<keyword evidence="2" id="KW-0966">Cell projection</keyword>
<accession>A0A231VLQ7</accession>
<dbReference type="RefSeq" id="WP_013298920.1">
    <property type="nucleotide sequence ID" value="NZ_CP016893.1"/>
</dbReference>
<protein>
    <submittedName>
        <fullName evidence="2">Flagellar protein</fullName>
    </submittedName>
    <submittedName>
        <fullName evidence="3">Muramidase</fullName>
    </submittedName>
</protein>
<evidence type="ECO:0000313" key="5">
    <source>
        <dbReference type="Proteomes" id="UP000215301"/>
    </source>
</evidence>